<evidence type="ECO:0000256" key="4">
    <source>
        <dbReference type="ARBA" id="ARBA00022989"/>
    </source>
</evidence>
<proteinExistence type="inferred from homology"/>
<dbReference type="AlphaFoldDB" id="A0A9Y1I470"/>
<evidence type="ECO:0000256" key="7">
    <source>
        <dbReference type="ARBA" id="ARBA00023276"/>
    </source>
</evidence>
<feature type="topological domain" description="Lumenal" evidence="8">
    <location>
        <begin position="1"/>
        <end position="4"/>
    </location>
</feature>
<dbReference type="EMBL" id="OP616817">
    <property type="protein sequence ID" value="WDB00038.1"/>
    <property type="molecule type" value="Genomic_DNA"/>
</dbReference>
<evidence type="ECO:0000256" key="2">
    <source>
        <dbReference type="ARBA" id="ARBA00022531"/>
    </source>
</evidence>
<comment type="subcellular location">
    <subcellularLocation>
        <location evidence="8">Cellular thylakoid membrane</location>
        <topology evidence="8">Single-pass membrane protein</topology>
    </subcellularLocation>
    <subcellularLocation>
        <location evidence="1">Membrane</location>
    </subcellularLocation>
</comment>
<dbReference type="NCBIfam" id="NF009711">
    <property type="entry name" value="PRK13240.1"/>
    <property type="match status" value="1"/>
</dbReference>
<keyword evidence="9" id="KW-0934">Plastid</keyword>
<keyword evidence="6 8" id="KW-0472">Membrane</keyword>
<dbReference type="GO" id="GO:0009523">
    <property type="term" value="C:photosystem II"/>
    <property type="evidence" value="ECO:0007669"/>
    <property type="project" value="UniProtKB-KW"/>
</dbReference>
<dbReference type="HAMAP" id="MF_00717">
    <property type="entry name" value="PSII_PsbY"/>
    <property type="match status" value="1"/>
</dbReference>
<feature type="topological domain" description="Lumenal" evidence="8">
    <location>
        <begin position="24"/>
        <end position="39"/>
    </location>
</feature>
<evidence type="ECO:0000256" key="8">
    <source>
        <dbReference type="HAMAP-Rule" id="MF_00717"/>
    </source>
</evidence>
<evidence type="ECO:0000313" key="9">
    <source>
        <dbReference type="EMBL" id="WDB00038.1"/>
    </source>
</evidence>
<comment type="similarity">
    <text evidence="8">Belongs to the PsbY family.</text>
</comment>
<dbReference type="GO" id="GO:0042651">
    <property type="term" value="C:thylakoid membrane"/>
    <property type="evidence" value="ECO:0007669"/>
    <property type="project" value="UniProtKB-UniRule"/>
</dbReference>
<keyword evidence="2 8" id="KW-0602">Photosynthesis</keyword>
<protein>
    <recommendedName>
        <fullName evidence="8">Photosystem II reaction center protein Y</fullName>
    </recommendedName>
</protein>
<comment type="subunit">
    <text evidence="8">PSII is composed of 1 copy each of membrane proteins PsbA, PsbB, PsbC, PsbD, PsbE, PsbF, PsbH, PsbI, PsbJ, PsbK, PsbL, PsbM, PsbT, PsbY, PsbZ, Psb30/Ycf12, at least 3 peripheral proteins of the oxygen-evolving complex and a large number of cofactors. It forms dimeric complexes.</text>
</comment>
<comment type="function">
    <text evidence="8">Loosely associated component of the core of photosystem II (PSII). PSII is a light-driven water plastoquinone oxidoreductase, using light energy to abstract electrons from H(2)O, generating a proton gradient subsequently used for ATP formation.</text>
</comment>
<keyword evidence="5 8" id="KW-0793">Thylakoid</keyword>
<sequence>MDIRLLIVLLPILGAASWAIYNIGKIAMNQLNKLIKERS</sequence>
<keyword evidence="3 8" id="KW-0812">Transmembrane</keyword>
<evidence type="ECO:0000256" key="5">
    <source>
        <dbReference type="ARBA" id="ARBA00023078"/>
    </source>
</evidence>
<accession>A0A9Y1I470</accession>
<reference evidence="9" key="1">
    <citation type="journal article" date="2023" name="J. Phycol.">
        <title>Revised classification of the Cyanidiophyceae based on plastid genome data with descriptions of the Cavernulicolales ord. nov. and Galdieriales ord. nov. (Rhodophyta).</title>
        <authorList>
            <person name="Park S.I."/>
            <person name="Cho C.H."/>
            <person name="Ciniglia C."/>
            <person name="Huang T.Y."/>
            <person name="Liu S.L."/>
            <person name="Bustamante D.E."/>
            <person name="Calderon M.S."/>
            <person name="Mansilla A."/>
            <person name="McDermott T."/>
            <person name="Andersen R.A."/>
            <person name="Yoon H.S."/>
        </authorList>
    </citation>
    <scope>NUCLEOTIDE SEQUENCE</scope>
</reference>
<evidence type="ECO:0000256" key="3">
    <source>
        <dbReference type="ARBA" id="ARBA00022692"/>
    </source>
</evidence>
<dbReference type="Pfam" id="PF06298">
    <property type="entry name" value="PsbY"/>
    <property type="match status" value="1"/>
</dbReference>
<name>A0A9Y1I470_9RHOD</name>
<geneLocation type="plastid" evidence="9"/>
<gene>
    <name evidence="8 9" type="primary">psbY</name>
    <name evidence="9" type="ORF">CspTHAL103_113</name>
</gene>
<dbReference type="InterPro" id="IPR009388">
    <property type="entry name" value="PSII_PsbY"/>
</dbReference>
<evidence type="ECO:0000256" key="6">
    <source>
        <dbReference type="ARBA" id="ARBA00023136"/>
    </source>
</evidence>
<evidence type="ECO:0000256" key="1">
    <source>
        <dbReference type="ARBA" id="ARBA00004370"/>
    </source>
</evidence>
<dbReference type="GO" id="GO:0015979">
    <property type="term" value="P:photosynthesis"/>
    <property type="evidence" value="ECO:0007669"/>
    <property type="project" value="UniProtKB-UniRule"/>
</dbReference>
<organism evidence="9">
    <name type="scientific">Cyanidium sp. THAL103</name>
    <dbReference type="NCBI Taxonomy" id="3027999"/>
    <lineage>
        <taxon>Eukaryota</taxon>
        <taxon>Rhodophyta</taxon>
        <taxon>Bangiophyceae</taxon>
        <taxon>Cyanidiales</taxon>
        <taxon>Cyanidiaceae</taxon>
        <taxon>Cyanidium</taxon>
    </lineage>
</organism>
<keyword evidence="4 8" id="KW-1133">Transmembrane helix</keyword>
<dbReference type="GO" id="GO:0030145">
    <property type="term" value="F:manganese ion binding"/>
    <property type="evidence" value="ECO:0007669"/>
    <property type="project" value="InterPro"/>
</dbReference>
<keyword evidence="7 8" id="KW-0604">Photosystem II</keyword>